<evidence type="ECO:0000313" key="4">
    <source>
        <dbReference type="Proteomes" id="UP000600026"/>
    </source>
</evidence>
<proteinExistence type="predicted"/>
<dbReference type="RefSeq" id="WP_031141537.1">
    <property type="nucleotide sequence ID" value="NZ_BNEE01000006.1"/>
</dbReference>
<dbReference type="GO" id="GO:0003677">
    <property type="term" value="F:DNA binding"/>
    <property type="evidence" value="ECO:0007669"/>
    <property type="project" value="UniProtKB-KW"/>
</dbReference>
<dbReference type="SUPFAM" id="SSF46955">
    <property type="entry name" value="Putative DNA-binding domain"/>
    <property type="match status" value="1"/>
</dbReference>
<evidence type="ECO:0000259" key="2">
    <source>
        <dbReference type="PROSITE" id="PS50937"/>
    </source>
</evidence>
<comment type="caution">
    <text evidence="3">The sequence shown here is derived from an EMBL/GenBank/DDBJ whole genome shotgun (WGS) entry which is preliminary data.</text>
</comment>
<dbReference type="Gene3D" id="1.10.1660.10">
    <property type="match status" value="1"/>
</dbReference>
<organism evidence="3 4">
    <name type="scientific">Streptomyces xanthophaeus</name>
    <dbReference type="NCBI Taxonomy" id="67385"/>
    <lineage>
        <taxon>Bacteria</taxon>
        <taxon>Bacillati</taxon>
        <taxon>Actinomycetota</taxon>
        <taxon>Actinomycetes</taxon>
        <taxon>Kitasatosporales</taxon>
        <taxon>Streptomycetaceae</taxon>
        <taxon>Streptomyces</taxon>
    </lineage>
</organism>
<dbReference type="InterPro" id="IPR009061">
    <property type="entry name" value="DNA-bd_dom_put_sf"/>
</dbReference>
<dbReference type="Pfam" id="PF13411">
    <property type="entry name" value="MerR_1"/>
    <property type="match status" value="1"/>
</dbReference>
<dbReference type="PROSITE" id="PS50937">
    <property type="entry name" value="HTH_MERR_2"/>
    <property type="match status" value="1"/>
</dbReference>
<gene>
    <name evidence="3" type="ORF">Sxan_58290</name>
</gene>
<dbReference type="AlphaFoldDB" id="A0A919H184"/>
<accession>A0A919H184</accession>
<keyword evidence="1" id="KW-0238">DNA-binding</keyword>
<reference evidence="3" key="1">
    <citation type="submission" date="2020-09" db="EMBL/GenBank/DDBJ databases">
        <title>Whole genome shotgun sequence of Streptomyces xanthophaeus NBRC 12829.</title>
        <authorList>
            <person name="Komaki H."/>
            <person name="Tamura T."/>
        </authorList>
    </citation>
    <scope>NUCLEOTIDE SEQUENCE</scope>
    <source>
        <strain evidence="3">NBRC 12829</strain>
    </source>
</reference>
<dbReference type="InterPro" id="IPR000551">
    <property type="entry name" value="MerR-type_HTH_dom"/>
</dbReference>
<dbReference type="CDD" id="cd04780">
    <property type="entry name" value="HTH_MerR-like_sg5"/>
    <property type="match status" value="1"/>
</dbReference>
<dbReference type="SMART" id="SM00422">
    <property type="entry name" value="HTH_MERR"/>
    <property type="match status" value="1"/>
</dbReference>
<sequence length="244" mass="26388">MRLAELSERSGVSTATIKYYLRAGLLPAGRRIGATTADYDESHLRRLRLVRAMIQVGGLPVATAREVLRHVDDDSLGRTIRLGAALWALPQGRELDGAAGGEATAGRVAAGEGAVPGAGTADQDATEPEDPALVTARQEVDRMLETLGWSTARELAPLSPVHRSLVVAVAALIRLGYQWDAEFLAPYARLMHQVAVRDLDFVDTYPTEAEKVETAVASAILFEPVLRALHRLAQEEESARRYGL</sequence>
<dbReference type="InterPro" id="IPR047057">
    <property type="entry name" value="MerR_fam"/>
</dbReference>
<dbReference type="EMBL" id="BNEE01000006">
    <property type="protein sequence ID" value="GHI88465.1"/>
    <property type="molecule type" value="Genomic_DNA"/>
</dbReference>
<dbReference type="PRINTS" id="PR00040">
    <property type="entry name" value="HTHMERR"/>
</dbReference>
<name>A0A919H184_9ACTN</name>
<dbReference type="GO" id="GO:0003700">
    <property type="term" value="F:DNA-binding transcription factor activity"/>
    <property type="evidence" value="ECO:0007669"/>
    <property type="project" value="InterPro"/>
</dbReference>
<dbReference type="Proteomes" id="UP000600026">
    <property type="component" value="Unassembled WGS sequence"/>
</dbReference>
<evidence type="ECO:0000313" key="3">
    <source>
        <dbReference type="EMBL" id="GHI88465.1"/>
    </source>
</evidence>
<dbReference type="OrthoDB" id="5242095at2"/>
<feature type="domain" description="HTH merR-type" evidence="2">
    <location>
        <begin position="1"/>
        <end position="70"/>
    </location>
</feature>
<dbReference type="PANTHER" id="PTHR30204">
    <property type="entry name" value="REDOX-CYCLING DRUG-SENSING TRANSCRIPTIONAL ACTIVATOR SOXR"/>
    <property type="match status" value="1"/>
</dbReference>
<dbReference type="PANTHER" id="PTHR30204:SF98">
    <property type="entry name" value="HTH-TYPE TRANSCRIPTIONAL REGULATOR ADHR"/>
    <property type="match status" value="1"/>
</dbReference>
<keyword evidence="4" id="KW-1185">Reference proteome</keyword>
<protein>
    <submittedName>
        <fullName evidence="3">Transcriptional regulator</fullName>
    </submittedName>
</protein>
<evidence type="ECO:0000256" key="1">
    <source>
        <dbReference type="ARBA" id="ARBA00023125"/>
    </source>
</evidence>